<accession>A0A1I5L7G0</accession>
<dbReference type="AlphaFoldDB" id="A0A1I5L7G0"/>
<dbReference type="EMBL" id="FOXB01000002">
    <property type="protein sequence ID" value="SFO93220.1"/>
    <property type="molecule type" value="Genomic_DNA"/>
</dbReference>
<organism evidence="1 2">
    <name type="scientific">Hydrogenimonas thermophila</name>
    <dbReference type="NCBI Taxonomy" id="223786"/>
    <lineage>
        <taxon>Bacteria</taxon>
        <taxon>Pseudomonadati</taxon>
        <taxon>Campylobacterota</taxon>
        <taxon>Epsilonproteobacteria</taxon>
        <taxon>Campylobacterales</taxon>
        <taxon>Hydrogenimonadaceae</taxon>
        <taxon>Hydrogenimonas</taxon>
    </lineage>
</organism>
<sequence>MIQVMDKVLGWGMVILAAYTLWAVTTANHAFVG</sequence>
<protein>
    <submittedName>
        <fullName evidence="1">Uncharacterized protein</fullName>
    </submittedName>
</protein>
<keyword evidence="2" id="KW-1185">Reference proteome</keyword>
<proteinExistence type="predicted"/>
<gene>
    <name evidence="1" type="ORF">SAMN05216234_10276</name>
</gene>
<name>A0A1I5L7G0_9BACT</name>
<evidence type="ECO:0000313" key="2">
    <source>
        <dbReference type="Proteomes" id="UP000199227"/>
    </source>
</evidence>
<dbReference type="STRING" id="223786.SAMN05216234_10276"/>
<evidence type="ECO:0000313" key="1">
    <source>
        <dbReference type="EMBL" id="SFO93220.1"/>
    </source>
</evidence>
<reference evidence="1 2" key="1">
    <citation type="submission" date="2016-10" db="EMBL/GenBank/DDBJ databases">
        <authorList>
            <person name="de Groot N.N."/>
        </authorList>
    </citation>
    <scope>NUCLEOTIDE SEQUENCE [LARGE SCALE GENOMIC DNA]</scope>
    <source>
        <strain evidence="1 2">EP1-55-1</strain>
    </source>
</reference>
<dbReference type="Proteomes" id="UP000199227">
    <property type="component" value="Unassembled WGS sequence"/>
</dbReference>